<comment type="caution">
    <text evidence="5">The sequence shown here is derived from an EMBL/GenBank/DDBJ whole genome shotgun (WGS) entry which is preliminary data.</text>
</comment>
<evidence type="ECO:0000259" key="4">
    <source>
        <dbReference type="PROSITE" id="PS50109"/>
    </source>
</evidence>
<sequence>MVKNLLNKWRHFAFRKQIVYVYGLSVLCIILFFLIFYFGITIKYANKEMETNLKVEWLKIENALNNAVEKAEGYSKLMESVDEIQAFLNNPKETQLKEDLDQSILSGILLNSDIDAIYIYDLEGNYYHKTRGQTYTPIMNSVQEASWYHTVYAKKGKSSVYFGGGGFFEGKEDGFLSVVSLIKEPATSLPKGVMICNISIDQILKPIKSSSVYCSIMDGLKNVYYISEPIERLKEGQEYKRIYGPAAITVSIAMDKAVVHDQYKVFNIGLLAILIIYTIFIFLCMSVLDNSIAKPLSHVLKVMEKNQLQEIDVLETNQDMISLQTGFNHMIQRTVSLLRQIEGEQKQKRQYELKVLNAQVRPHFLYNTFDSVCALALMGKSKDVYLLMQALGKYYRISLHKGDETIRLKEEIEIIKNYIVIQKYRFEDFFEIEYRIPDDLNELKVLKLILQPFIENAIYHGLKTKGGGKITIAAEMEDGYLVLRIKDSGMGMSEDAIQRILNGEVNGEEKSFGIYGTAERITLHYGQENLVHIYSEPGLYTTIEIRIPKEQGE</sequence>
<dbReference type="InterPro" id="IPR050640">
    <property type="entry name" value="Bact_2-comp_sensor_kinase"/>
</dbReference>
<evidence type="ECO:0000256" key="3">
    <source>
        <dbReference type="SAM" id="Phobius"/>
    </source>
</evidence>
<keyword evidence="6" id="KW-1185">Reference proteome</keyword>
<keyword evidence="3" id="KW-0472">Membrane</keyword>
<dbReference type="PROSITE" id="PS50109">
    <property type="entry name" value="HIS_KIN"/>
    <property type="match status" value="1"/>
</dbReference>
<dbReference type="EMBL" id="QGDL01000008">
    <property type="protein sequence ID" value="PWJ28594.1"/>
    <property type="molecule type" value="Genomic_DNA"/>
</dbReference>
<organism evidence="5 6">
    <name type="scientific">Faecalicatena orotica</name>
    <dbReference type="NCBI Taxonomy" id="1544"/>
    <lineage>
        <taxon>Bacteria</taxon>
        <taxon>Bacillati</taxon>
        <taxon>Bacillota</taxon>
        <taxon>Clostridia</taxon>
        <taxon>Lachnospirales</taxon>
        <taxon>Lachnospiraceae</taxon>
        <taxon>Faecalicatena</taxon>
    </lineage>
</organism>
<evidence type="ECO:0000313" key="6">
    <source>
        <dbReference type="Proteomes" id="UP000245845"/>
    </source>
</evidence>
<keyword evidence="1 5" id="KW-0808">Transferase</keyword>
<evidence type="ECO:0000256" key="2">
    <source>
        <dbReference type="ARBA" id="ARBA00023012"/>
    </source>
</evidence>
<keyword evidence="3" id="KW-0812">Transmembrane</keyword>
<dbReference type="GO" id="GO:0000155">
    <property type="term" value="F:phosphorelay sensor kinase activity"/>
    <property type="evidence" value="ECO:0007669"/>
    <property type="project" value="InterPro"/>
</dbReference>
<dbReference type="InterPro" id="IPR003594">
    <property type="entry name" value="HATPase_dom"/>
</dbReference>
<proteinExistence type="predicted"/>
<accession>A0A2Y9CA72</accession>
<dbReference type="Pfam" id="PF02518">
    <property type="entry name" value="HATPase_c"/>
    <property type="match status" value="1"/>
</dbReference>
<name>A0A2Y9CA72_9FIRM</name>
<keyword evidence="1 5" id="KW-0418">Kinase</keyword>
<evidence type="ECO:0000313" key="5">
    <source>
        <dbReference type="EMBL" id="PWJ28594.1"/>
    </source>
</evidence>
<gene>
    <name evidence="5" type="ORF">A8806_108109</name>
</gene>
<dbReference type="SMART" id="SM00387">
    <property type="entry name" value="HATPase_c"/>
    <property type="match status" value="1"/>
</dbReference>
<feature type="transmembrane region" description="Helical" evidence="3">
    <location>
        <begin position="265"/>
        <end position="288"/>
    </location>
</feature>
<reference evidence="5 6" key="1">
    <citation type="submission" date="2018-05" db="EMBL/GenBank/DDBJ databases">
        <title>The Hungate 1000. A catalogue of reference genomes from the rumen microbiome.</title>
        <authorList>
            <person name="Kelly W."/>
        </authorList>
    </citation>
    <scope>NUCLEOTIDE SEQUENCE [LARGE SCALE GENOMIC DNA]</scope>
    <source>
        <strain evidence="5 6">NLAE-zl-C242</strain>
    </source>
</reference>
<keyword evidence="2" id="KW-0902">Two-component regulatory system</keyword>
<dbReference type="InterPro" id="IPR010559">
    <property type="entry name" value="Sig_transdc_His_kin_internal"/>
</dbReference>
<dbReference type="OrthoDB" id="9809348at2"/>
<dbReference type="AlphaFoldDB" id="A0A2Y9CA72"/>
<dbReference type="Pfam" id="PF06580">
    <property type="entry name" value="His_kinase"/>
    <property type="match status" value="1"/>
</dbReference>
<dbReference type="Gene3D" id="3.30.565.10">
    <property type="entry name" value="Histidine kinase-like ATPase, C-terminal domain"/>
    <property type="match status" value="1"/>
</dbReference>
<evidence type="ECO:0000256" key="1">
    <source>
        <dbReference type="ARBA" id="ARBA00022777"/>
    </source>
</evidence>
<dbReference type="InterPro" id="IPR005467">
    <property type="entry name" value="His_kinase_dom"/>
</dbReference>
<dbReference type="InterPro" id="IPR036890">
    <property type="entry name" value="HATPase_C_sf"/>
</dbReference>
<feature type="transmembrane region" description="Helical" evidence="3">
    <location>
        <begin position="20"/>
        <end position="40"/>
    </location>
</feature>
<dbReference type="PANTHER" id="PTHR34220">
    <property type="entry name" value="SENSOR HISTIDINE KINASE YPDA"/>
    <property type="match status" value="1"/>
</dbReference>
<dbReference type="SUPFAM" id="SSF55874">
    <property type="entry name" value="ATPase domain of HSP90 chaperone/DNA topoisomerase II/histidine kinase"/>
    <property type="match status" value="1"/>
</dbReference>
<dbReference type="Proteomes" id="UP000245845">
    <property type="component" value="Unassembled WGS sequence"/>
</dbReference>
<dbReference type="RefSeq" id="WP_109731777.1">
    <property type="nucleotide sequence ID" value="NZ_BAAACK010000003.1"/>
</dbReference>
<protein>
    <submittedName>
        <fullName evidence="5">Two-component system sensor histidine kinase YesM</fullName>
    </submittedName>
</protein>
<keyword evidence="3" id="KW-1133">Transmembrane helix</keyword>
<dbReference type="PANTHER" id="PTHR34220:SF7">
    <property type="entry name" value="SENSOR HISTIDINE KINASE YPDA"/>
    <property type="match status" value="1"/>
</dbReference>
<dbReference type="GO" id="GO:0016020">
    <property type="term" value="C:membrane"/>
    <property type="evidence" value="ECO:0007669"/>
    <property type="project" value="InterPro"/>
</dbReference>
<feature type="domain" description="Histidine kinase" evidence="4">
    <location>
        <begin position="446"/>
        <end position="551"/>
    </location>
</feature>